<accession>A0ABY6LJW7</accession>
<evidence type="ECO:0000313" key="2">
    <source>
        <dbReference type="Proteomes" id="UP001235939"/>
    </source>
</evidence>
<dbReference type="Proteomes" id="UP001235939">
    <property type="component" value="Chromosome 18"/>
</dbReference>
<gene>
    <name evidence="1" type="ORF">LAZ67_18001846</name>
</gene>
<organism evidence="1 2">
    <name type="scientific">Cordylochernes scorpioides</name>
    <dbReference type="NCBI Taxonomy" id="51811"/>
    <lineage>
        <taxon>Eukaryota</taxon>
        <taxon>Metazoa</taxon>
        <taxon>Ecdysozoa</taxon>
        <taxon>Arthropoda</taxon>
        <taxon>Chelicerata</taxon>
        <taxon>Arachnida</taxon>
        <taxon>Pseudoscorpiones</taxon>
        <taxon>Cheliferoidea</taxon>
        <taxon>Chernetidae</taxon>
        <taxon>Cordylochernes</taxon>
    </lineage>
</organism>
<reference evidence="1 2" key="1">
    <citation type="submission" date="2022-01" db="EMBL/GenBank/DDBJ databases">
        <title>A chromosomal length assembly of Cordylochernes scorpioides.</title>
        <authorList>
            <person name="Zeh D."/>
            <person name="Zeh J."/>
        </authorList>
    </citation>
    <scope>NUCLEOTIDE SEQUENCE [LARGE SCALE GENOMIC DNA]</scope>
    <source>
        <strain evidence="1">IN4F17</strain>
        <tissue evidence="1">Whole Body</tissue>
    </source>
</reference>
<proteinExistence type="predicted"/>
<keyword evidence="2" id="KW-1185">Reference proteome</keyword>
<sequence length="73" mass="8652">MEVEVQDALESIATNQRERAGTLEVQRNLREWLPWWRQLERIHKDDTSSDVDKFHYLHQAVTKGSRAQTFLEG</sequence>
<dbReference type="EMBL" id="CP092880">
    <property type="protein sequence ID" value="UYV80158.1"/>
    <property type="molecule type" value="Genomic_DNA"/>
</dbReference>
<evidence type="ECO:0000313" key="1">
    <source>
        <dbReference type="EMBL" id="UYV80158.1"/>
    </source>
</evidence>
<protein>
    <submittedName>
        <fullName evidence="1">Uncharacterized protein</fullName>
    </submittedName>
</protein>
<name>A0ABY6LJW7_9ARAC</name>